<evidence type="ECO:0000313" key="4">
    <source>
        <dbReference type="Proteomes" id="UP000294847"/>
    </source>
</evidence>
<name>A0A4P7NVF8_PYROR</name>
<organism evidence="3 4">
    <name type="scientific">Pyricularia oryzae</name>
    <name type="common">Rice blast fungus</name>
    <name type="synonym">Magnaporthe oryzae</name>
    <dbReference type="NCBI Taxonomy" id="318829"/>
    <lineage>
        <taxon>Eukaryota</taxon>
        <taxon>Fungi</taxon>
        <taxon>Dikarya</taxon>
        <taxon>Ascomycota</taxon>
        <taxon>Pezizomycotina</taxon>
        <taxon>Sordariomycetes</taxon>
        <taxon>Sordariomycetidae</taxon>
        <taxon>Magnaporthales</taxon>
        <taxon>Pyriculariaceae</taxon>
        <taxon>Pyricularia</taxon>
    </lineage>
</organism>
<evidence type="ECO:0000313" key="3">
    <source>
        <dbReference type="EMBL" id="QBZ66439.1"/>
    </source>
</evidence>
<feature type="compositionally biased region" description="Basic and acidic residues" evidence="1">
    <location>
        <begin position="168"/>
        <end position="180"/>
    </location>
</feature>
<dbReference type="Proteomes" id="UP000294847">
    <property type="component" value="Chromosome 7"/>
</dbReference>
<keyword evidence="2" id="KW-0732">Signal</keyword>
<gene>
    <name evidence="3" type="ORF">PoMZ_13416</name>
</gene>
<dbReference type="EMBL" id="CP034210">
    <property type="protein sequence ID" value="QBZ66439.1"/>
    <property type="molecule type" value="Genomic_DNA"/>
</dbReference>
<feature type="compositionally biased region" description="Acidic residues" evidence="1">
    <location>
        <begin position="188"/>
        <end position="198"/>
    </location>
</feature>
<feature type="chain" id="PRO_5043825990" evidence="2">
    <location>
        <begin position="23"/>
        <end position="198"/>
    </location>
</feature>
<proteinExistence type="predicted"/>
<protein>
    <submittedName>
        <fullName evidence="3">Uncharacterized protein</fullName>
    </submittedName>
</protein>
<feature type="compositionally biased region" description="Basic and acidic residues" evidence="1">
    <location>
        <begin position="125"/>
        <end position="140"/>
    </location>
</feature>
<feature type="region of interest" description="Disordered" evidence="1">
    <location>
        <begin position="165"/>
        <end position="198"/>
    </location>
</feature>
<evidence type="ECO:0000256" key="1">
    <source>
        <dbReference type="SAM" id="MobiDB-lite"/>
    </source>
</evidence>
<dbReference type="AlphaFoldDB" id="A0A4P7NVF8"/>
<feature type="region of interest" description="Disordered" evidence="1">
    <location>
        <begin position="118"/>
        <end position="143"/>
    </location>
</feature>
<reference evidence="3 4" key="1">
    <citation type="journal article" date="2019" name="Mol. Biol. Evol.">
        <title>Blast fungal genomes show frequent chromosomal changes, gene gains and losses, and effector gene turnover.</title>
        <authorList>
            <person name="Gomez Luciano L.B."/>
            <person name="Jason Tsai I."/>
            <person name="Chuma I."/>
            <person name="Tosa Y."/>
            <person name="Chen Y.H."/>
            <person name="Li J.Y."/>
            <person name="Li M.Y."/>
            <person name="Jade Lu M.Y."/>
            <person name="Nakayashiki H."/>
            <person name="Li W.H."/>
        </authorList>
    </citation>
    <scope>NUCLEOTIDE SEQUENCE [LARGE SCALE GENOMIC DNA]</scope>
    <source>
        <strain evidence="3">MZ5-1-6</strain>
    </source>
</reference>
<feature type="signal peptide" evidence="2">
    <location>
        <begin position="1"/>
        <end position="22"/>
    </location>
</feature>
<sequence length="198" mass="20857">MQTSYATISQLALAFLAAQAVAAPVAAVAGSGTELDARSPVPVKMCGRFQDQGFGCVRQCYGSNCADVPRSKPAKRDVEGRDGEVEKRTPVPVQMCGNMPDQGFGCVTQCYGSTNCRTTARSKPAKRDAEGGDDKVEKRTPVPAKMCGGFPDLGFGCVTQCYGSRCGESPRSKPAKREEDAGAQDAQTSEDEAGADEE</sequence>
<accession>A0A4P7NVF8</accession>
<evidence type="ECO:0000256" key="2">
    <source>
        <dbReference type="SAM" id="SignalP"/>
    </source>
</evidence>